<dbReference type="SUPFAM" id="SSF48239">
    <property type="entry name" value="Terpenoid cyclases/Protein prenyltransferases"/>
    <property type="match status" value="1"/>
</dbReference>
<keyword evidence="2" id="KW-1185">Reference proteome</keyword>
<comment type="caution">
    <text evidence="1">The sequence shown here is derived from an EMBL/GenBank/DDBJ whole genome shotgun (WGS) entry which is preliminary data.</text>
</comment>
<dbReference type="AlphaFoldDB" id="A0A399EI06"/>
<reference evidence="1 2" key="1">
    <citation type="submission" date="2018-08" db="EMBL/GenBank/DDBJ databases">
        <title>Meiothermus terrae DSM 26712 genome sequencing project.</title>
        <authorList>
            <person name="Da Costa M.S."/>
            <person name="Albuquerque L."/>
            <person name="Raposo P."/>
            <person name="Froufe H.J.C."/>
            <person name="Barroso C.S."/>
            <person name="Egas C."/>
        </authorList>
    </citation>
    <scope>NUCLEOTIDE SEQUENCE [LARGE SCALE GENOMIC DNA]</scope>
    <source>
        <strain evidence="1 2">DSM 26712</strain>
    </source>
</reference>
<evidence type="ECO:0000313" key="1">
    <source>
        <dbReference type="EMBL" id="RIH82880.1"/>
    </source>
</evidence>
<dbReference type="Proteomes" id="UP000265715">
    <property type="component" value="Unassembled WGS sequence"/>
</dbReference>
<dbReference type="Gene3D" id="1.50.10.20">
    <property type="match status" value="1"/>
</dbReference>
<evidence type="ECO:0008006" key="3">
    <source>
        <dbReference type="Google" id="ProtNLM"/>
    </source>
</evidence>
<name>A0A399EI06_9DEIN</name>
<accession>A0A399EI06</accession>
<dbReference type="InterPro" id="IPR008930">
    <property type="entry name" value="Terpenoid_cyclase/PrenylTrfase"/>
</dbReference>
<gene>
    <name evidence="1" type="ORF">Mterra_02489</name>
</gene>
<organism evidence="1 2">
    <name type="scientific">Calidithermus terrae</name>
    <dbReference type="NCBI Taxonomy" id="1408545"/>
    <lineage>
        <taxon>Bacteria</taxon>
        <taxon>Thermotogati</taxon>
        <taxon>Deinococcota</taxon>
        <taxon>Deinococci</taxon>
        <taxon>Thermales</taxon>
        <taxon>Thermaceae</taxon>
        <taxon>Calidithermus</taxon>
    </lineage>
</organism>
<protein>
    <recommendedName>
        <fullName evidence="3">Prenyltransferase and squalene oxidase repeat protein</fullName>
    </recommendedName>
</protein>
<sequence length="272" mass="28796">MNLDTTLNYLREHGDFIQRARLEAWLEGTPASLQVVEAALGGQQADGGYRAGWSGGRSSLEATCGRLALAEALGLSARQARVASALDFLRQRQGLEGGFEEHPGLRGVAPPRVRPGSLAARLYLTAHCGFWLAVYGLDEARAALQFLRDHLDAARRLPSLEAAHGLACGLALRLGDAGFAEVLADHLRARLEHLPAHDLAPMLVAVRLGGVFGGHPLWLEGRARLAALQNPDGSWAGPGGPDAAVTLEALRALAPAGRGARWHPPGHAPYAP</sequence>
<dbReference type="EMBL" id="QXDL01000106">
    <property type="protein sequence ID" value="RIH82880.1"/>
    <property type="molecule type" value="Genomic_DNA"/>
</dbReference>
<dbReference type="RefSeq" id="WP_119315509.1">
    <property type="nucleotide sequence ID" value="NZ_QXDL01000106.1"/>
</dbReference>
<dbReference type="OrthoDB" id="2856744at2"/>
<evidence type="ECO:0000313" key="2">
    <source>
        <dbReference type="Proteomes" id="UP000265715"/>
    </source>
</evidence>
<proteinExistence type="predicted"/>